<dbReference type="PROSITE" id="PS50949">
    <property type="entry name" value="HTH_GNTR"/>
    <property type="match status" value="1"/>
</dbReference>
<dbReference type="Pfam" id="PF07729">
    <property type="entry name" value="FCD"/>
    <property type="match status" value="1"/>
</dbReference>
<dbReference type="InterPro" id="IPR000524">
    <property type="entry name" value="Tscrpt_reg_HTH_GntR"/>
</dbReference>
<gene>
    <name evidence="5" type="ORF">GCM10009819_07390</name>
</gene>
<dbReference type="RefSeq" id="WP_344369545.1">
    <property type="nucleotide sequence ID" value="NZ_BAAAPW010000001.1"/>
</dbReference>
<dbReference type="SMART" id="SM00345">
    <property type="entry name" value="HTH_GNTR"/>
    <property type="match status" value="1"/>
</dbReference>
<dbReference type="PANTHER" id="PTHR43537:SF24">
    <property type="entry name" value="GLUCONATE OPERON TRANSCRIPTIONAL REPRESSOR"/>
    <property type="match status" value="1"/>
</dbReference>
<evidence type="ECO:0000256" key="1">
    <source>
        <dbReference type="ARBA" id="ARBA00023015"/>
    </source>
</evidence>
<keyword evidence="1" id="KW-0805">Transcription regulation</keyword>
<keyword evidence="2" id="KW-0238">DNA-binding</keyword>
<reference evidence="5 6" key="1">
    <citation type="journal article" date="2019" name="Int. J. Syst. Evol. Microbiol.">
        <title>The Global Catalogue of Microorganisms (GCM) 10K type strain sequencing project: providing services to taxonomists for standard genome sequencing and annotation.</title>
        <authorList>
            <consortium name="The Broad Institute Genomics Platform"/>
            <consortium name="The Broad Institute Genome Sequencing Center for Infectious Disease"/>
            <person name="Wu L."/>
            <person name="Ma J."/>
        </authorList>
    </citation>
    <scope>NUCLEOTIDE SEQUENCE [LARGE SCALE GENOMIC DNA]</scope>
    <source>
        <strain evidence="5 6">JCM 15672</strain>
    </source>
</reference>
<dbReference type="EMBL" id="BAAAPW010000001">
    <property type="protein sequence ID" value="GAA2026687.1"/>
    <property type="molecule type" value="Genomic_DNA"/>
</dbReference>
<protein>
    <recommendedName>
        <fullName evidence="4">HTH gntR-type domain-containing protein</fullName>
    </recommendedName>
</protein>
<dbReference type="InterPro" id="IPR008920">
    <property type="entry name" value="TF_FadR/GntR_C"/>
</dbReference>
<dbReference type="SUPFAM" id="SSF48008">
    <property type="entry name" value="GntR ligand-binding domain-like"/>
    <property type="match status" value="1"/>
</dbReference>
<sequence length="238" mass="26448">MSTSAAETSLAEQAYRDLRARIVRLELPPGAKLSERTLAVKTGFGITPIREALARLRQEHLVESLPRVGTRVAPLTLRDMREILDVWSLIGPEVFRLGVARLGPDQVEHVRQLAEDAVRLRTDPSREPHEWTAPSSEIYDLLCRMCGNQRLARLAKDAEAEVQRVFSVIMSDRAAAEKLRSAEMPPFPPLEPEQAELAATQMAEFHRRFADQILQIGATWPSVLDAEVGVPTVLATGS</sequence>
<dbReference type="Proteomes" id="UP001501196">
    <property type="component" value="Unassembled WGS sequence"/>
</dbReference>
<evidence type="ECO:0000256" key="3">
    <source>
        <dbReference type="ARBA" id="ARBA00023163"/>
    </source>
</evidence>
<dbReference type="Pfam" id="PF00392">
    <property type="entry name" value="GntR"/>
    <property type="match status" value="1"/>
</dbReference>
<evidence type="ECO:0000259" key="4">
    <source>
        <dbReference type="PROSITE" id="PS50949"/>
    </source>
</evidence>
<dbReference type="InterPro" id="IPR011711">
    <property type="entry name" value="GntR_C"/>
</dbReference>
<dbReference type="Gene3D" id="1.10.10.10">
    <property type="entry name" value="Winged helix-like DNA-binding domain superfamily/Winged helix DNA-binding domain"/>
    <property type="match status" value="1"/>
</dbReference>
<dbReference type="CDD" id="cd07377">
    <property type="entry name" value="WHTH_GntR"/>
    <property type="match status" value="1"/>
</dbReference>
<dbReference type="PANTHER" id="PTHR43537">
    <property type="entry name" value="TRANSCRIPTIONAL REGULATOR, GNTR FAMILY"/>
    <property type="match status" value="1"/>
</dbReference>
<keyword evidence="6" id="KW-1185">Reference proteome</keyword>
<dbReference type="SUPFAM" id="SSF46785">
    <property type="entry name" value="Winged helix' DNA-binding domain"/>
    <property type="match status" value="1"/>
</dbReference>
<evidence type="ECO:0000313" key="5">
    <source>
        <dbReference type="EMBL" id="GAA2026687.1"/>
    </source>
</evidence>
<organism evidence="5 6">
    <name type="scientific">Agromyces tropicus</name>
    <dbReference type="NCBI Taxonomy" id="555371"/>
    <lineage>
        <taxon>Bacteria</taxon>
        <taxon>Bacillati</taxon>
        <taxon>Actinomycetota</taxon>
        <taxon>Actinomycetes</taxon>
        <taxon>Micrococcales</taxon>
        <taxon>Microbacteriaceae</taxon>
        <taxon>Agromyces</taxon>
    </lineage>
</organism>
<keyword evidence="3" id="KW-0804">Transcription</keyword>
<evidence type="ECO:0000313" key="6">
    <source>
        <dbReference type="Proteomes" id="UP001501196"/>
    </source>
</evidence>
<feature type="domain" description="HTH gntR-type" evidence="4">
    <location>
        <begin position="8"/>
        <end position="75"/>
    </location>
</feature>
<dbReference type="Gene3D" id="1.20.120.530">
    <property type="entry name" value="GntR ligand-binding domain-like"/>
    <property type="match status" value="1"/>
</dbReference>
<name>A0ABN2U1Z2_9MICO</name>
<evidence type="ECO:0000256" key="2">
    <source>
        <dbReference type="ARBA" id="ARBA00023125"/>
    </source>
</evidence>
<comment type="caution">
    <text evidence="5">The sequence shown here is derived from an EMBL/GenBank/DDBJ whole genome shotgun (WGS) entry which is preliminary data.</text>
</comment>
<dbReference type="InterPro" id="IPR036388">
    <property type="entry name" value="WH-like_DNA-bd_sf"/>
</dbReference>
<proteinExistence type="predicted"/>
<dbReference type="InterPro" id="IPR036390">
    <property type="entry name" value="WH_DNA-bd_sf"/>
</dbReference>
<accession>A0ABN2U1Z2</accession>